<protein>
    <submittedName>
        <fullName evidence="2">Uroporphyrinogen decarboxylase (URO-D)</fullName>
    </submittedName>
</protein>
<organism evidence="2">
    <name type="scientific">uncultured Sporomusa sp</name>
    <dbReference type="NCBI Taxonomy" id="307249"/>
    <lineage>
        <taxon>Bacteria</taxon>
        <taxon>Bacillati</taxon>
        <taxon>Bacillota</taxon>
        <taxon>Negativicutes</taxon>
        <taxon>Selenomonadales</taxon>
        <taxon>Sporomusaceae</taxon>
        <taxon>Sporomusa</taxon>
        <taxon>environmental samples</taxon>
    </lineage>
</organism>
<feature type="domain" description="Uroporphyrinogen decarboxylase (URO-D)" evidence="1">
    <location>
        <begin position="164"/>
        <end position="363"/>
    </location>
</feature>
<proteinExistence type="predicted"/>
<dbReference type="PANTHER" id="PTHR47099:SF1">
    <property type="entry name" value="METHYLCOBAMIDE:COM METHYLTRANSFERASE MTBA"/>
    <property type="match status" value="1"/>
</dbReference>
<sequence length="371" mass="42705">MAMTHKQRILAAARGEMVDKLPFGARIDTWYNYHNAHGTLPEKYQGWSETDIIADQGAGAQKRFFSVCKETFRDMEVITNWEGNWETREYITPIGTCSIKLLWSTNEGPWLAYEHEKLFKTAKDYPVIKYILEHTEPCYNTDYDKEREAMGERGIVMTGTGLWSPAQRIMREIMGYEQFFEEMMDNPEEVAELIEVMSELELKKLKIAVDSELELINLCANWSDDIHTPVFRQFFTPYFKQANEMIHAAGKLSMAHADGEMRRLLPLFGETEIDVAEAVTPAPQSSMTMSEFKQGYGDKVTLWGGISSVMFEPNYSDQEFDDFVIRLIKDMAPGQRFILGMADNLPFDGDINRIGRVVELIEKHGKLPIWI</sequence>
<dbReference type="GO" id="GO:0004853">
    <property type="term" value="F:uroporphyrinogen decarboxylase activity"/>
    <property type="evidence" value="ECO:0007669"/>
    <property type="project" value="InterPro"/>
</dbReference>
<dbReference type="EMBL" id="FMJE01000004">
    <property type="protein sequence ID" value="SCM81622.1"/>
    <property type="molecule type" value="Genomic_DNA"/>
</dbReference>
<dbReference type="InterPro" id="IPR038071">
    <property type="entry name" value="UROD/MetE-like_sf"/>
</dbReference>
<dbReference type="Gene3D" id="3.20.20.210">
    <property type="match status" value="1"/>
</dbReference>
<dbReference type="RefSeq" id="WP_288184597.1">
    <property type="nucleotide sequence ID" value="NZ_LT608335.1"/>
</dbReference>
<evidence type="ECO:0000313" key="2">
    <source>
        <dbReference type="EMBL" id="SCM81622.1"/>
    </source>
</evidence>
<dbReference type="Pfam" id="PF01208">
    <property type="entry name" value="URO-D"/>
    <property type="match status" value="1"/>
</dbReference>
<reference evidence="2" key="1">
    <citation type="submission" date="2016-08" db="EMBL/GenBank/DDBJ databases">
        <authorList>
            <person name="Seilhamer J.J."/>
        </authorList>
    </citation>
    <scope>NUCLEOTIDE SEQUENCE</scope>
    <source>
        <strain evidence="2">86</strain>
    </source>
</reference>
<dbReference type="PANTHER" id="PTHR47099">
    <property type="entry name" value="METHYLCOBAMIDE:COM METHYLTRANSFERASE MTBA"/>
    <property type="match status" value="1"/>
</dbReference>
<dbReference type="InterPro" id="IPR052024">
    <property type="entry name" value="Methanogen_methyltrans"/>
</dbReference>
<accession>A0A212LVR7</accession>
<dbReference type="GO" id="GO:0006779">
    <property type="term" value="P:porphyrin-containing compound biosynthetic process"/>
    <property type="evidence" value="ECO:0007669"/>
    <property type="project" value="InterPro"/>
</dbReference>
<evidence type="ECO:0000259" key="1">
    <source>
        <dbReference type="Pfam" id="PF01208"/>
    </source>
</evidence>
<dbReference type="AlphaFoldDB" id="A0A212LVR7"/>
<gene>
    <name evidence="2" type="ORF">KL86SPO_40106</name>
</gene>
<dbReference type="SUPFAM" id="SSF51726">
    <property type="entry name" value="UROD/MetE-like"/>
    <property type="match status" value="1"/>
</dbReference>
<name>A0A212LVR7_9FIRM</name>
<dbReference type="InterPro" id="IPR000257">
    <property type="entry name" value="Uroporphyrinogen_deCOase"/>
</dbReference>